<dbReference type="SMART" id="SM00382">
    <property type="entry name" value="AAA"/>
    <property type="match status" value="1"/>
</dbReference>
<evidence type="ECO:0000256" key="7">
    <source>
        <dbReference type="ARBA" id="ARBA00023015"/>
    </source>
</evidence>
<dbReference type="Gene3D" id="3.40.50.300">
    <property type="entry name" value="P-loop containing nucleotide triphosphate hydrolases"/>
    <property type="match status" value="1"/>
</dbReference>
<name>A0AA87MLJ5_9LEPT</name>
<feature type="compositionally biased region" description="Polar residues" evidence="12">
    <location>
        <begin position="15"/>
        <end position="29"/>
    </location>
</feature>
<dbReference type="CDD" id="cd04459">
    <property type="entry name" value="Rho_CSD"/>
    <property type="match status" value="1"/>
</dbReference>
<dbReference type="GO" id="GO:0008186">
    <property type="term" value="F:ATP-dependent activity, acting on RNA"/>
    <property type="evidence" value="ECO:0007669"/>
    <property type="project" value="UniProtKB-UniRule"/>
</dbReference>
<evidence type="ECO:0000313" key="14">
    <source>
        <dbReference type="EMBL" id="EKR98534.1"/>
    </source>
</evidence>
<comment type="function">
    <text evidence="9">Facilitates transcription termination by a mechanism that involves Rho binding to the nascent RNA, activation of Rho's RNA-dependent ATPase activity, and release of the mRNA from the DNA template.</text>
</comment>
<comment type="caution">
    <text evidence="9">Lacks conserved residue(s) required for the propagation of feature annotation.</text>
</comment>
<keyword evidence="3 9" id="KW-0378">Hydrolase</keyword>
<comment type="similarity">
    <text evidence="9 11">Belongs to the Rho family.</text>
</comment>
<keyword evidence="8 9" id="KW-0804">Transcription</keyword>
<dbReference type="GO" id="GO:0004386">
    <property type="term" value="F:helicase activity"/>
    <property type="evidence" value="ECO:0007669"/>
    <property type="project" value="UniProtKB-UniRule"/>
</dbReference>
<dbReference type="HAMAP" id="MF_01884">
    <property type="entry name" value="Rho"/>
    <property type="match status" value="1"/>
</dbReference>
<dbReference type="GO" id="GO:0006353">
    <property type="term" value="P:DNA-templated transcription termination"/>
    <property type="evidence" value="ECO:0007669"/>
    <property type="project" value="UniProtKB-UniRule"/>
</dbReference>
<evidence type="ECO:0000256" key="3">
    <source>
        <dbReference type="ARBA" id="ARBA00022801"/>
    </source>
</evidence>
<dbReference type="InterPro" id="IPR004665">
    <property type="entry name" value="Term_rho"/>
</dbReference>
<dbReference type="SMART" id="SM00357">
    <property type="entry name" value="CSP"/>
    <property type="match status" value="1"/>
</dbReference>
<keyword evidence="1 9" id="KW-0806">Transcription termination</keyword>
<evidence type="ECO:0000256" key="6">
    <source>
        <dbReference type="ARBA" id="ARBA00022884"/>
    </source>
</evidence>
<evidence type="ECO:0000256" key="5">
    <source>
        <dbReference type="ARBA" id="ARBA00022840"/>
    </source>
</evidence>
<evidence type="ECO:0000256" key="11">
    <source>
        <dbReference type="PROSITE-ProRule" id="PRU01203"/>
    </source>
</evidence>
<dbReference type="SUPFAM" id="SSF50249">
    <property type="entry name" value="Nucleic acid-binding proteins"/>
    <property type="match status" value="1"/>
</dbReference>
<comment type="caution">
    <text evidence="14">The sequence shown here is derived from an EMBL/GenBank/DDBJ whole genome shotgun (WGS) entry which is preliminary data.</text>
</comment>
<dbReference type="InterPro" id="IPR012340">
    <property type="entry name" value="NA-bd_OB-fold"/>
</dbReference>
<comment type="subunit">
    <text evidence="9">Homohexamer. The homohexamer assembles into an open ring structure.</text>
</comment>
<keyword evidence="6 9" id="KW-0694">RNA-binding</keyword>
<accession>A0AA87MLJ5</accession>
<dbReference type="RefSeq" id="WP_002746906.1">
    <property type="nucleotide sequence ID" value="NZ_AKWM02000078.1"/>
</dbReference>
<evidence type="ECO:0000259" key="13">
    <source>
        <dbReference type="PROSITE" id="PS51856"/>
    </source>
</evidence>
<dbReference type="InterPro" id="IPR011113">
    <property type="entry name" value="Rho_RNA-bd"/>
</dbReference>
<dbReference type="PANTHER" id="PTHR46425">
    <property type="entry name" value="TRANSCRIPTION TERMINATION FACTOR RHO"/>
    <property type="match status" value="1"/>
</dbReference>
<dbReference type="EC" id="3.6.4.-" evidence="9 10"/>
<dbReference type="SUPFAM" id="SSF52540">
    <property type="entry name" value="P-loop containing nucleoside triphosphate hydrolases"/>
    <property type="match status" value="1"/>
</dbReference>
<evidence type="ECO:0000256" key="8">
    <source>
        <dbReference type="ARBA" id="ARBA00023163"/>
    </source>
</evidence>
<feature type="region of interest" description="Disordered" evidence="12">
    <location>
        <begin position="1"/>
        <end position="66"/>
    </location>
</feature>
<dbReference type="GO" id="GO:0016787">
    <property type="term" value="F:hydrolase activity"/>
    <property type="evidence" value="ECO:0007669"/>
    <property type="project" value="UniProtKB-KW"/>
</dbReference>
<dbReference type="CDD" id="cd01128">
    <property type="entry name" value="rho_factor_C"/>
    <property type="match status" value="1"/>
</dbReference>
<feature type="compositionally biased region" description="Acidic residues" evidence="12">
    <location>
        <begin position="30"/>
        <end position="46"/>
    </location>
</feature>
<dbReference type="InterPro" id="IPR036269">
    <property type="entry name" value="Rho_N_sf"/>
</dbReference>
<organism evidence="14 15">
    <name type="scientific">Leptospira mayottensis 200901122</name>
    <dbReference type="NCBI Taxonomy" id="1193010"/>
    <lineage>
        <taxon>Bacteria</taxon>
        <taxon>Pseudomonadati</taxon>
        <taxon>Spirochaetota</taxon>
        <taxon>Spirochaetia</taxon>
        <taxon>Leptospirales</taxon>
        <taxon>Leptospiraceae</taxon>
        <taxon>Leptospira</taxon>
    </lineage>
</organism>
<dbReference type="SMART" id="SM00959">
    <property type="entry name" value="Rho_N"/>
    <property type="match status" value="1"/>
</dbReference>
<dbReference type="GO" id="GO:0005524">
    <property type="term" value="F:ATP binding"/>
    <property type="evidence" value="ECO:0007669"/>
    <property type="project" value="UniProtKB-UniRule"/>
</dbReference>
<keyword evidence="5 9" id="KW-0067">ATP-binding</keyword>
<feature type="binding site" evidence="9">
    <location>
        <begin position="245"/>
        <end position="250"/>
    </location>
    <ligand>
        <name>ATP</name>
        <dbReference type="ChEBI" id="CHEBI:30616"/>
    </ligand>
</feature>
<evidence type="ECO:0000256" key="10">
    <source>
        <dbReference type="NCBIfam" id="TIGR00767"/>
    </source>
</evidence>
<gene>
    <name evidence="9 14" type="primary">rho</name>
    <name evidence="14" type="ORF">LEP1GSC125_1810</name>
</gene>
<feature type="domain" description="Rho RNA-BD" evidence="13">
    <location>
        <begin position="115"/>
        <end position="190"/>
    </location>
</feature>
<dbReference type="SUPFAM" id="SSF68912">
    <property type="entry name" value="Rho N-terminal domain-like"/>
    <property type="match status" value="1"/>
</dbReference>
<keyword evidence="7 9" id="KW-0805">Transcription regulation</keyword>
<evidence type="ECO:0000256" key="12">
    <source>
        <dbReference type="SAM" id="MobiDB-lite"/>
    </source>
</evidence>
<dbReference type="PROSITE" id="PS51856">
    <property type="entry name" value="RHO_RNA_BD"/>
    <property type="match status" value="1"/>
</dbReference>
<protein>
    <recommendedName>
        <fullName evidence="9 10">Transcription termination factor Rho</fullName>
        <ecNumber evidence="9 10">3.6.4.-</ecNumber>
    </recommendedName>
    <alternativeName>
        <fullName evidence="9">ATP-dependent helicase Rho</fullName>
    </alternativeName>
</protein>
<evidence type="ECO:0000256" key="2">
    <source>
        <dbReference type="ARBA" id="ARBA00022741"/>
    </source>
</evidence>
<feature type="binding site" evidence="9">
    <location>
        <begin position="233"/>
        <end position="238"/>
    </location>
    <ligand>
        <name>ATP</name>
        <dbReference type="ChEBI" id="CHEBI:30616"/>
    </ligand>
</feature>
<reference evidence="14 15" key="1">
    <citation type="journal article" date="2014" name="Int. J. Syst. Evol. Microbiol.">
        <title>Leptospira mayottensis sp. nov., a pathogenic species of the genus Leptospira isolated from humans.</title>
        <authorList>
            <person name="Bourhy P."/>
            <person name="Collet L."/>
            <person name="Brisse S."/>
            <person name="Picardeau M."/>
        </authorList>
    </citation>
    <scope>NUCLEOTIDE SEQUENCE [LARGE SCALE GENOMIC DNA]</scope>
    <source>
        <strain evidence="14 15">200901122</strain>
    </source>
</reference>
<proteinExistence type="inferred from homology"/>
<dbReference type="InterPro" id="IPR041703">
    <property type="entry name" value="Rho_factor_ATP-bd"/>
</dbReference>
<evidence type="ECO:0000256" key="9">
    <source>
        <dbReference type="HAMAP-Rule" id="MF_01884"/>
    </source>
</evidence>
<evidence type="ECO:0000256" key="1">
    <source>
        <dbReference type="ARBA" id="ARBA00022472"/>
    </source>
</evidence>
<dbReference type="NCBIfam" id="NF006886">
    <property type="entry name" value="PRK09376.1"/>
    <property type="match status" value="1"/>
</dbReference>
<dbReference type="PANTHER" id="PTHR46425:SF1">
    <property type="entry name" value="TRANSCRIPTION TERMINATION FACTOR RHO"/>
    <property type="match status" value="1"/>
</dbReference>
<dbReference type="InterPro" id="IPR011112">
    <property type="entry name" value="Rho-like_N"/>
</dbReference>
<dbReference type="InterPro" id="IPR000194">
    <property type="entry name" value="ATPase_F1/V1/A1_a/bsu_nucl-bd"/>
</dbReference>
<dbReference type="Pfam" id="PF07498">
    <property type="entry name" value="Rho_N"/>
    <property type="match status" value="1"/>
</dbReference>
<dbReference type="GO" id="GO:0003723">
    <property type="term" value="F:RNA binding"/>
    <property type="evidence" value="ECO:0007669"/>
    <property type="project" value="UniProtKB-UniRule"/>
</dbReference>
<keyword evidence="2 9" id="KW-0547">Nucleotide-binding</keyword>
<dbReference type="Proteomes" id="UP000001343">
    <property type="component" value="Unassembled WGS sequence"/>
</dbReference>
<dbReference type="Pfam" id="PF07497">
    <property type="entry name" value="Rho_RNA_bind"/>
    <property type="match status" value="1"/>
</dbReference>
<dbReference type="GO" id="GO:0005829">
    <property type="term" value="C:cytosol"/>
    <property type="evidence" value="ECO:0007669"/>
    <property type="project" value="UniProtKB-ARBA"/>
</dbReference>
<evidence type="ECO:0000313" key="15">
    <source>
        <dbReference type="Proteomes" id="UP000001343"/>
    </source>
</evidence>
<dbReference type="AlphaFoldDB" id="A0AA87MLJ5"/>
<dbReference type="Pfam" id="PF00006">
    <property type="entry name" value="ATP-synt_ab"/>
    <property type="match status" value="1"/>
</dbReference>
<dbReference type="InterPro" id="IPR011129">
    <property type="entry name" value="CSD"/>
</dbReference>
<sequence length="483" mass="53779">MATARRDNKNKHHTQNNNYSQNDSETTGSIEEESAGQESQDLESSDNADHRFRKRKRGGYEGPTPIPIDLVELKKKAIADLIEVAKGLGVENTSGLKKQNLIFAILQAQAERDGQVHAAGVMEKLPDGYGFLRSPDYNYVPGPDDIYVSPSQIKLFGLRTGDTVEGQIRPPKESERFFAMLRVETVNGYTPDVAGKRALFDNLTPLYPNERLKMEYDPSMLDTRILDLMCPIGKGQRALIVAPPRTGKTILMQNIANAITSNHPECALIVLLIDERPEEVTDMARHVRGEVVSSTFDEPAQRHVQVAEMVIEKAKRLVEHGKDVVILLDSITRLARAYNQVIPTSGKILSGGVDSNALHKPKRFFGAARNIEEGGSLTIIATALIDTGSKMDEVIFEEFKGTGNMEIHLDRKLSDKRIFPAIDINKSGTRKEELLITKDVLQKVFVLRKVLSPMSITESMELLLEKMRLSKTNDAFLASMNTQ</sequence>
<dbReference type="NCBIfam" id="TIGR00767">
    <property type="entry name" value="rho"/>
    <property type="match status" value="1"/>
</dbReference>
<dbReference type="Gene3D" id="2.40.50.140">
    <property type="entry name" value="Nucleic acid-binding proteins"/>
    <property type="match status" value="1"/>
</dbReference>
<evidence type="ECO:0000256" key="4">
    <source>
        <dbReference type="ARBA" id="ARBA00022806"/>
    </source>
</evidence>
<dbReference type="EMBL" id="AKWM02000078">
    <property type="protein sequence ID" value="EKR98534.1"/>
    <property type="molecule type" value="Genomic_DNA"/>
</dbReference>
<keyword evidence="4 9" id="KW-0347">Helicase</keyword>
<dbReference type="InterPro" id="IPR027417">
    <property type="entry name" value="P-loop_NTPase"/>
</dbReference>
<feature type="binding site" evidence="9">
    <location>
        <position position="276"/>
    </location>
    <ligand>
        <name>ATP</name>
        <dbReference type="ChEBI" id="CHEBI:30616"/>
    </ligand>
</feature>
<dbReference type="FunFam" id="3.40.50.300:FF:000072">
    <property type="entry name" value="Transcription termination factor Rho"/>
    <property type="match status" value="1"/>
</dbReference>
<dbReference type="InterPro" id="IPR003593">
    <property type="entry name" value="AAA+_ATPase"/>
</dbReference>